<dbReference type="AlphaFoldDB" id="A0A5R9JBF7"/>
<dbReference type="Gene3D" id="3.40.1190.20">
    <property type="match status" value="1"/>
</dbReference>
<evidence type="ECO:0000256" key="1">
    <source>
        <dbReference type="ARBA" id="ARBA00010688"/>
    </source>
</evidence>
<dbReference type="Proteomes" id="UP000305654">
    <property type="component" value="Unassembled WGS sequence"/>
</dbReference>
<dbReference type="SUPFAM" id="SSF53613">
    <property type="entry name" value="Ribokinase-like"/>
    <property type="match status" value="1"/>
</dbReference>
<evidence type="ECO:0000259" key="4">
    <source>
        <dbReference type="Pfam" id="PF00294"/>
    </source>
</evidence>
<dbReference type="InterPro" id="IPR050306">
    <property type="entry name" value="PfkB_Carbo_kinase"/>
</dbReference>
<dbReference type="OrthoDB" id="9776822at2"/>
<dbReference type="InterPro" id="IPR029056">
    <property type="entry name" value="Ribokinase-like"/>
</dbReference>
<gene>
    <name evidence="5" type="ORF">FE263_16030</name>
</gene>
<keyword evidence="3 5" id="KW-0418">Kinase</keyword>
<protein>
    <submittedName>
        <fullName evidence="5">Sugar kinase</fullName>
    </submittedName>
</protein>
<sequence length="306" mass="31283">MLCLGEPLLEFNSGARRGSPAGESFVPHFGGDTSNVAIAAARQGAHVAYLSAVGTDTAGDSLMALWEREGVGSAYVRRDPGRPTGIYFVSHDEAGHHFSYYRSGSAASAYGVSDLPLAAIGAAHVLHASGISLGISISAADAVFEAIDVARAAGAEVSVDTNYRPRLWPARRAAGLIHEAVRGASIALPGLDDAAALTGLADPDAVADFYLRLGPRLVVLKMGAQGAMLATGDSRIRLAPHPCSPIDATGAGDTFCGSFLARIIAGDPPEAALRYAGCAAALSTMGFGAVDPIPRSEAVRAALAFV</sequence>
<keyword evidence="2" id="KW-0808">Transferase</keyword>
<dbReference type="PANTHER" id="PTHR43085:SF15">
    <property type="entry name" value="2-DEHYDRO-3-DEOXYGLUCONOKINASE"/>
    <property type="match status" value="1"/>
</dbReference>
<dbReference type="Pfam" id="PF00294">
    <property type="entry name" value="PfkB"/>
    <property type="match status" value="1"/>
</dbReference>
<evidence type="ECO:0000256" key="2">
    <source>
        <dbReference type="ARBA" id="ARBA00022679"/>
    </source>
</evidence>
<keyword evidence="6" id="KW-1185">Reference proteome</keyword>
<comment type="similarity">
    <text evidence="1">Belongs to the carbohydrate kinase PfkB family.</text>
</comment>
<dbReference type="GO" id="GO:0005829">
    <property type="term" value="C:cytosol"/>
    <property type="evidence" value="ECO:0007669"/>
    <property type="project" value="TreeGrafter"/>
</dbReference>
<proteinExistence type="inferred from homology"/>
<feature type="domain" description="Carbohydrate kinase PfkB" evidence="4">
    <location>
        <begin position="21"/>
        <end position="294"/>
    </location>
</feature>
<comment type="caution">
    <text evidence="5">The sequence shown here is derived from an EMBL/GenBank/DDBJ whole genome shotgun (WGS) entry which is preliminary data.</text>
</comment>
<dbReference type="GO" id="GO:0008673">
    <property type="term" value="F:2-dehydro-3-deoxygluconokinase activity"/>
    <property type="evidence" value="ECO:0007669"/>
    <property type="project" value="TreeGrafter"/>
</dbReference>
<evidence type="ECO:0000256" key="3">
    <source>
        <dbReference type="ARBA" id="ARBA00022777"/>
    </source>
</evidence>
<organism evidence="5 6">
    <name type="scientific">Lichenicoccus roseus</name>
    <dbReference type="NCBI Taxonomy" id="2683649"/>
    <lineage>
        <taxon>Bacteria</taxon>
        <taxon>Pseudomonadati</taxon>
        <taxon>Pseudomonadota</taxon>
        <taxon>Alphaproteobacteria</taxon>
        <taxon>Acetobacterales</taxon>
        <taxon>Acetobacteraceae</taxon>
        <taxon>Lichenicoccus</taxon>
    </lineage>
</organism>
<dbReference type="GO" id="GO:0019698">
    <property type="term" value="P:D-galacturonate catabolic process"/>
    <property type="evidence" value="ECO:0007669"/>
    <property type="project" value="TreeGrafter"/>
</dbReference>
<evidence type="ECO:0000313" key="5">
    <source>
        <dbReference type="EMBL" id="TLU71588.1"/>
    </source>
</evidence>
<reference evidence="5 6" key="1">
    <citation type="submission" date="2019-05" db="EMBL/GenBank/DDBJ databases">
        <authorList>
            <person name="Pankratov T."/>
            <person name="Grouzdev D."/>
        </authorList>
    </citation>
    <scope>NUCLEOTIDE SEQUENCE [LARGE SCALE GENOMIC DNA]</scope>
    <source>
        <strain evidence="5 6">KEBCLARHB70R</strain>
    </source>
</reference>
<dbReference type="GO" id="GO:0006974">
    <property type="term" value="P:DNA damage response"/>
    <property type="evidence" value="ECO:0007669"/>
    <property type="project" value="TreeGrafter"/>
</dbReference>
<dbReference type="GO" id="GO:0042840">
    <property type="term" value="P:D-glucuronate catabolic process"/>
    <property type="evidence" value="ECO:0007669"/>
    <property type="project" value="TreeGrafter"/>
</dbReference>
<dbReference type="InterPro" id="IPR011611">
    <property type="entry name" value="PfkB_dom"/>
</dbReference>
<evidence type="ECO:0000313" key="6">
    <source>
        <dbReference type="Proteomes" id="UP000305654"/>
    </source>
</evidence>
<dbReference type="EMBL" id="VCDI01000006">
    <property type="protein sequence ID" value="TLU71588.1"/>
    <property type="molecule type" value="Genomic_DNA"/>
</dbReference>
<accession>A0A5R9JBF7</accession>
<name>A0A5R9JBF7_9PROT</name>
<dbReference type="PANTHER" id="PTHR43085">
    <property type="entry name" value="HEXOKINASE FAMILY MEMBER"/>
    <property type="match status" value="1"/>
</dbReference>
<dbReference type="CDD" id="cd01166">
    <property type="entry name" value="KdgK"/>
    <property type="match status" value="1"/>
</dbReference>